<dbReference type="PANTHER" id="PTHR47326:SF1">
    <property type="entry name" value="HTH PSQ-TYPE DOMAIN-CONTAINING PROTEIN"/>
    <property type="match status" value="1"/>
</dbReference>
<evidence type="ECO:0000313" key="1">
    <source>
        <dbReference type="EMBL" id="KFM61076.1"/>
    </source>
</evidence>
<accession>A0A087T7I7</accession>
<gene>
    <name evidence="1" type="ORF">X975_20149</name>
</gene>
<proteinExistence type="predicted"/>
<feature type="non-terminal residue" evidence="1">
    <location>
        <position position="236"/>
    </location>
</feature>
<dbReference type="Gene3D" id="3.30.420.10">
    <property type="entry name" value="Ribonuclease H-like superfamily/Ribonuclease H"/>
    <property type="match status" value="1"/>
</dbReference>
<keyword evidence="2" id="KW-1185">Reference proteome</keyword>
<dbReference type="InterPro" id="IPR036397">
    <property type="entry name" value="RNaseH_sf"/>
</dbReference>
<dbReference type="OrthoDB" id="9986793at2759"/>
<dbReference type="STRING" id="407821.A0A087T7I7"/>
<name>A0A087T7I7_STEMI</name>
<dbReference type="AlphaFoldDB" id="A0A087T7I7"/>
<dbReference type="PANTHER" id="PTHR47326">
    <property type="entry name" value="TRANSPOSABLE ELEMENT TC3 TRANSPOSASE-LIKE PROTEIN"/>
    <property type="match status" value="1"/>
</dbReference>
<organism evidence="1 2">
    <name type="scientific">Stegodyphus mimosarum</name>
    <name type="common">African social velvet spider</name>
    <dbReference type="NCBI Taxonomy" id="407821"/>
    <lineage>
        <taxon>Eukaryota</taxon>
        <taxon>Metazoa</taxon>
        <taxon>Ecdysozoa</taxon>
        <taxon>Arthropoda</taxon>
        <taxon>Chelicerata</taxon>
        <taxon>Arachnida</taxon>
        <taxon>Araneae</taxon>
        <taxon>Araneomorphae</taxon>
        <taxon>Entelegynae</taxon>
        <taxon>Eresoidea</taxon>
        <taxon>Eresidae</taxon>
        <taxon>Stegodyphus</taxon>
    </lineage>
</organism>
<protein>
    <submittedName>
        <fullName evidence="1">Uncharacterized protein</fullName>
    </submittedName>
</protein>
<sequence length="236" mass="26658">MVADEAVELYQVLLGTKRRGSCERLTTCSGKDAQAPRSSWSRKQISGHCRQLLSKGCLCRRVKRIHALQATDYPLRVDFCRWFLQQCAAQADFPSDVLSTEQATFTQEDAFNMYNSHVWATDNPHAIRPHAFQIHFSVNVWAGIVNDYLIGPYLPTCPSQWLMLSYFSASGFTGIASGCLSFVIACGLRHDGTPAHYDLMVWNYLDANFAARWIKRGGPVRWAPRLPDLSSVDFFL</sequence>
<dbReference type="GO" id="GO:0003676">
    <property type="term" value="F:nucleic acid binding"/>
    <property type="evidence" value="ECO:0007669"/>
    <property type="project" value="InterPro"/>
</dbReference>
<reference evidence="1 2" key="1">
    <citation type="submission" date="2013-11" db="EMBL/GenBank/DDBJ databases">
        <title>Genome sequencing of Stegodyphus mimosarum.</title>
        <authorList>
            <person name="Bechsgaard J."/>
        </authorList>
    </citation>
    <scope>NUCLEOTIDE SEQUENCE [LARGE SCALE GENOMIC DNA]</scope>
</reference>
<dbReference type="EMBL" id="KK113797">
    <property type="protein sequence ID" value="KFM61076.1"/>
    <property type="molecule type" value="Genomic_DNA"/>
</dbReference>
<evidence type="ECO:0000313" key="2">
    <source>
        <dbReference type="Proteomes" id="UP000054359"/>
    </source>
</evidence>
<dbReference type="Proteomes" id="UP000054359">
    <property type="component" value="Unassembled WGS sequence"/>
</dbReference>